<dbReference type="InterPro" id="IPR029058">
    <property type="entry name" value="AB_hydrolase_fold"/>
</dbReference>
<sequence length="264" mass="29202">MNNGTNGTFIFWGEFVEIAYDMYNSNARQPVSPANFPAGWQRIANITMDPGILGMKDLEFAGFIAESIDNPLQQAVVFRGTESVLDWLSDFEFIMETFKEVPNAGETEQGFTNLYRSMKVQDVDASKPEVSLINYLDGLPAGKQLTVTGHSLGSAFATLHAFVASTKGFAVDLITFASPRVGDRKFVEAFQKTTIRNTRIYNKPDIVPKVPVELAGYHHVEPSMEIDSTQFPIKHSISCYHALTTYLYVLGDTGADISDCMASK</sequence>
<keyword evidence="3" id="KW-0442">Lipid degradation</keyword>
<evidence type="ECO:0000259" key="5">
    <source>
        <dbReference type="Pfam" id="PF01764"/>
    </source>
</evidence>
<keyword evidence="2" id="KW-0809">Transit peptide</keyword>
<dbReference type="CDD" id="cd00519">
    <property type="entry name" value="Lipase_3"/>
    <property type="match status" value="1"/>
</dbReference>
<evidence type="ECO:0000256" key="1">
    <source>
        <dbReference type="ARBA" id="ARBA00022801"/>
    </source>
</evidence>
<accession>A0ABS7DBH4</accession>
<keyword evidence="7" id="KW-1185">Reference proteome</keyword>
<dbReference type="Proteomes" id="UP000812277">
    <property type="component" value="Unassembled WGS sequence"/>
</dbReference>
<protein>
    <submittedName>
        <fullName evidence="6">Lipase family protein</fullName>
    </submittedName>
</protein>
<feature type="domain" description="Fungal lipase-type" evidence="5">
    <location>
        <begin position="76"/>
        <end position="213"/>
    </location>
</feature>
<name>A0ABS7DBH4_9BACL</name>
<proteinExistence type="predicted"/>
<dbReference type="InterPro" id="IPR002921">
    <property type="entry name" value="Fungal_lipase-type"/>
</dbReference>
<comment type="caution">
    <text evidence="6">The sequence shown here is derived from an EMBL/GenBank/DDBJ whole genome shotgun (WGS) entry which is preliminary data.</text>
</comment>
<dbReference type="SUPFAM" id="SSF53474">
    <property type="entry name" value="alpha/beta-Hydrolases"/>
    <property type="match status" value="1"/>
</dbReference>
<dbReference type="PANTHER" id="PTHR31403:SF7">
    <property type="entry name" value="PHOSPHOLIPASE A1-IGAMMA3, CHLOROPLASTIC"/>
    <property type="match status" value="1"/>
</dbReference>
<evidence type="ECO:0000256" key="2">
    <source>
        <dbReference type="ARBA" id="ARBA00022946"/>
    </source>
</evidence>
<evidence type="ECO:0000313" key="6">
    <source>
        <dbReference type="EMBL" id="MBW7477288.1"/>
    </source>
</evidence>
<dbReference type="RefSeq" id="WP_219874540.1">
    <property type="nucleotide sequence ID" value="NZ_JAHZIJ010000022.1"/>
</dbReference>
<dbReference type="Pfam" id="PF01764">
    <property type="entry name" value="Lipase_3"/>
    <property type="match status" value="1"/>
</dbReference>
<dbReference type="Gene3D" id="3.40.50.1820">
    <property type="entry name" value="alpha/beta hydrolase"/>
    <property type="match status" value="1"/>
</dbReference>
<dbReference type="EMBL" id="JAHZIJ010000022">
    <property type="protein sequence ID" value="MBW7477288.1"/>
    <property type="molecule type" value="Genomic_DNA"/>
</dbReference>
<evidence type="ECO:0000256" key="4">
    <source>
        <dbReference type="ARBA" id="ARBA00023098"/>
    </source>
</evidence>
<organism evidence="6 7">
    <name type="scientific">Paenibacillus oenotherae</name>
    <dbReference type="NCBI Taxonomy" id="1435645"/>
    <lineage>
        <taxon>Bacteria</taxon>
        <taxon>Bacillati</taxon>
        <taxon>Bacillota</taxon>
        <taxon>Bacilli</taxon>
        <taxon>Bacillales</taxon>
        <taxon>Paenibacillaceae</taxon>
        <taxon>Paenibacillus</taxon>
    </lineage>
</organism>
<evidence type="ECO:0000313" key="7">
    <source>
        <dbReference type="Proteomes" id="UP000812277"/>
    </source>
</evidence>
<reference evidence="6 7" key="1">
    <citation type="submission" date="2021-07" db="EMBL/GenBank/DDBJ databases">
        <title>Paenibacillus radiodurans sp. nov., isolated from the southeastern edge of Tengger Desert.</title>
        <authorList>
            <person name="Zhang G."/>
        </authorList>
    </citation>
    <scope>NUCLEOTIDE SEQUENCE [LARGE SCALE GENOMIC DNA]</scope>
    <source>
        <strain evidence="6 7">DT7-4</strain>
    </source>
</reference>
<keyword evidence="4" id="KW-0443">Lipid metabolism</keyword>
<gene>
    <name evidence="6" type="ORF">K0T92_21450</name>
</gene>
<dbReference type="PANTHER" id="PTHR31403">
    <property type="entry name" value="PHOSPHOLIPASE A1-IBETA2, CHLOROPLASTIC"/>
    <property type="match status" value="1"/>
</dbReference>
<evidence type="ECO:0000256" key="3">
    <source>
        <dbReference type="ARBA" id="ARBA00022963"/>
    </source>
</evidence>
<keyword evidence="1" id="KW-0378">Hydrolase</keyword>